<evidence type="ECO:0000313" key="1">
    <source>
        <dbReference type="EMBL" id="EMK25918.1"/>
    </source>
</evidence>
<protein>
    <submittedName>
        <fullName evidence="1">Uncharacterized protein</fullName>
    </submittedName>
</protein>
<dbReference type="EMBL" id="ANCE01000024">
    <property type="protein sequence ID" value="EMK25918.1"/>
    <property type="molecule type" value="Genomic_DNA"/>
</dbReference>
<dbReference type="AlphaFoldDB" id="M6FAX7"/>
<dbReference type="Proteomes" id="UP000011980">
    <property type="component" value="Unassembled WGS sequence"/>
</dbReference>
<organism evidence="1 2">
    <name type="scientific">Leptospira kirschneri serovar Bulgarica str. Nikolaevo</name>
    <dbReference type="NCBI Taxonomy" id="1240687"/>
    <lineage>
        <taxon>Bacteria</taxon>
        <taxon>Pseudomonadati</taxon>
        <taxon>Spirochaetota</taxon>
        <taxon>Spirochaetia</taxon>
        <taxon>Leptospirales</taxon>
        <taxon>Leptospiraceae</taxon>
        <taxon>Leptospira</taxon>
    </lineage>
</organism>
<reference evidence="1 2" key="1">
    <citation type="submission" date="2013-01" db="EMBL/GenBank/DDBJ databases">
        <authorList>
            <person name="Harkins D.M."/>
            <person name="Durkin A.S."/>
            <person name="Brinkac L.M."/>
            <person name="Haft D.H."/>
            <person name="Selengut J.D."/>
            <person name="Sanka R."/>
            <person name="DePew J."/>
            <person name="Purushe J."/>
            <person name="Galloway R.L."/>
            <person name="Vinetz J.M."/>
            <person name="Sutton G.G."/>
            <person name="Nierman W.C."/>
            <person name="Fouts D.E."/>
        </authorList>
    </citation>
    <scope>NUCLEOTIDE SEQUENCE [LARGE SCALE GENOMIC DNA]</scope>
    <source>
        <strain evidence="1 2">Nikolaevo</strain>
    </source>
</reference>
<sequence>MPYFLTLDVLRFRLLEWIKILTQYDSRFSKQAICQELNTH</sequence>
<comment type="caution">
    <text evidence="1">The sequence shown here is derived from an EMBL/GenBank/DDBJ whole genome shotgun (WGS) entry which is preliminary data.</text>
</comment>
<gene>
    <name evidence="1" type="ORF">LEP1GSC008_1464</name>
</gene>
<proteinExistence type="predicted"/>
<accession>M6FAX7</accession>
<name>M6FAX7_9LEPT</name>
<evidence type="ECO:0000313" key="2">
    <source>
        <dbReference type="Proteomes" id="UP000011980"/>
    </source>
</evidence>